<feature type="transmembrane region" description="Helical" evidence="6">
    <location>
        <begin position="26"/>
        <end position="44"/>
    </location>
</feature>
<dbReference type="GO" id="GO:0016020">
    <property type="term" value="C:membrane"/>
    <property type="evidence" value="ECO:0007669"/>
    <property type="project" value="UniProtKB-SubCell"/>
</dbReference>
<keyword evidence="3 6" id="KW-1133">Transmembrane helix</keyword>
<dbReference type="PANTHER" id="PTHR23503:SF49">
    <property type="entry name" value="MAJOR FACILITATOR SUPERFAMILY (MFS) PROFILE DOMAIN-CONTAINING PROTEIN"/>
    <property type="match status" value="1"/>
</dbReference>
<keyword evidence="4 6" id="KW-0472">Membrane</keyword>
<dbReference type="InterPro" id="IPR005828">
    <property type="entry name" value="MFS_sugar_transport-like"/>
</dbReference>
<dbReference type="PANTHER" id="PTHR23503">
    <property type="entry name" value="SOLUTE CARRIER FAMILY 2"/>
    <property type="match status" value="1"/>
</dbReference>
<proteinExistence type="predicted"/>
<dbReference type="SUPFAM" id="SSF103473">
    <property type="entry name" value="MFS general substrate transporter"/>
    <property type="match status" value="1"/>
</dbReference>
<dbReference type="PROSITE" id="PS50850">
    <property type="entry name" value="MFS"/>
    <property type="match status" value="1"/>
</dbReference>
<feature type="transmembrane region" description="Helical" evidence="6">
    <location>
        <begin position="444"/>
        <end position="465"/>
    </location>
</feature>
<evidence type="ECO:0000259" key="7">
    <source>
        <dbReference type="PROSITE" id="PS50850"/>
    </source>
</evidence>
<accession>A0AAD4R587</accession>
<evidence type="ECO:0000256" key="6">
    <source>
        <dbReference type="SAM" id="Phobius"/>
    </source>
</evidence>
<comment type="caution">
    <text evidence="8">The sequence shown here is derived from an EMBL/GenBank/DDBJ whole genome shotgun (WGS) entry which is preliminary data.</text>
</comment>
<feature type="transmembrane region" description="Helical" evidence="6">
    <location>
        <begin position="170"/>
        <end position="194"/>
    </location>
</feature>
<keyword evidence="8" id="KW-0813">Transport</keyword>
<dbReference type="Proteomes" id="UP001201812">
    <property type="component" value="Unassembled WGS sequence"/>
</dbReference>
<feature type="transmembrane region" description="Helical" evidence="6">
    <location>
        <begin position="200"/>
        <end position="219"/>
    </location>
</feature>
<keyword evidence="2 6" id="KW-0812">Transmembrane</keyword>
<dbReference type="AlphaFoldDB" id="A0AAD4R587"/>
<dbReference type="InterPro" id="IPR036259">
    <property type="entry name" value="MFS_trans_sf"/>
</dbReference>
<evidence type="ECO:0000256" key="4">
    <source>
        <dbReference type="ARBA" id="ARBA00023136"/>
    </source>
</evidence>
<name>A0AAD4R587_9BILA</name>
<dbReference type="Gene3D" id="1.20.1250.20">
    <property type="entry name" value="MFS general substrate transporter like domains"/>
    <property type="match status" value="1"/>
</dbReference>
<feature type="region of interest" description="Disordered" evidence="5">
    <location>
        <begin position="487"/>
        <end position="507"/>
    </location>
</feature>
<evidence type="ECO:0000313" key="8">
    <source>
        <dbReference type="EMBL" id="KAI1710526.1"/>
    </source>
</evidence>
<dbReference type="InterPro" id="IPR020846">
    <property type="entry name" value="MFS_dom"/>
</dbReference>
<reference evidence="8" key="1">
    <citation type="submission" date="2022-01" db="EMBL/GenBank/DDBJ databases">
        <title>Genome Sequence Resource for Two Populations of Ditylenchus destructor, the Migratory Endoparasitic Phytonematode.</title>
        <authorList>
            <person name="Zhang H."/>
            <person name="Lin R."/>
            <person name="Xie B."/>
        </authorList>
    </citation>
    <scope>NUCLEOTIDE SEQUENCE</scope>
    <source>
        <strain evidence="8">BazhouSP</strain>
    </source>
</reference>
<evidence type="ECO:0000313" key="9">
    <source>
        <dbReference type="Proteomes" id="UP001201812"/>
    </source>
</evidence>
<protein>
    <submittedName>
        <fullName evidence="8">Sugar transporter domain-containing protein</fullName>
    </submittedName>
</protein>
<sequence length="507" mass="56223">MTLVSPTSTSSEHFFPKLPFRQTIKLVLIGVVLTCITNFPSAFMHTSVNTAVSEVNNYLNRSYEARDDPLDKQGYVLFKSVFNSCWYAGQVVGALFSPFFTDSWGRKPAYILATAMMTLACAIQMFATLLPYPELLIVGRVLASMFSPMSDTVAILYLQEISPPNLRGTLSSLFATGYCALGLLGMVLGIRHILGHSLTWLFSIPVGPGILSLVFLYFLPETPKFLMITKQDRKGALKSLEFFQGNRQDNEAILDTYHLESKNDALDEGTILSLVTVPHLRQALILGILIMVPTLPFYPILQCSTHFFQQMNLPSDLAQISSSAMMVCILFACVLAAVLLDLFRRRSLIMFFGIGAQVSLLLFVVCASLVPVWDVLKYGAMLGVLGYLLCYGLAVGPISYFIAPELVPLQNRSSMFCMCFSISSVFIVITNFATLPLYELIGPVTFIPLFVIPSVFSLIYIYIYLPETKNKDTQEIVDGLKRNSNYRSRQNSQSRILEKAAAGGETG</sequence>
<feature type="transmembrane region" description="Helical" evidence="6">
    <location>
        <begin position="109"/>
        <end position="130"/>
    </location>
</feature>
<dbReference type="Pfam" id="PF00083">
    <property type="entry name" value="Sugar_tr"/>
    <property type="match status" value="1"/>
</dbReference>
<evidence type="ECO:0000256" key="2">
    <source>
        <dbReference type="ARBA" id="ARBA00022692"/>
    </source>
</evidence>
<dbReference type="EMBL" id="JAKKPZ010000025">
    <property type="protein sequence ID" value="KAI1710526.1"/>
    <property type="molecule type" value="Genomic_DNA"/>
</dbReference>
<gene>
    <name evidence="8" type="ORF">DdX_10584</name>
</gene>
<feature type="transmembrane region" description="Helical" evidence="6">
    <location>
        <begin position="136"/>
        <end position="158"/>
    </location>
</feature>
<feature type="transmembrane region" description="Helical" evidence="6">
    <location>
        <begin position="379"/>
        <end position="403"/>
    </location>
</feature>
<evidence type="ECO:0000256" key="3">
    <source>
        <dbReference type="ARBA" id="ARBA00022989"/>
    </source>
</evidence>
<feature type="transmembrane region" description="Helical" evidence="6">
    <location>
        <begin position="283"/>
        <end position="301"/>
    </location>
</feature>
<keyword evidence="8" id="KW-0762">Sugar transport</keyword>
<feature type="domain" description="Major facilitator superfamily (MFS) profile" evidence="7">
    <location>
        <begin position="26"/>
        <end position="469"/>
    </location>
</feature>
<dbReference type="GO" id="GO:0015149">
    <property type="term" value="F:hexose transmembrane transporter activity"/>
    <property type="evidence" value="ECO:0007669"/>
    <property type="project" value="TreeGrafter"/>
</dbReference>
<evidence type="ECO:0000256" key="5">
    <source>
        <dbReference type="SAM" id="MobiDB-lite"/>
    </source>
</evidence>
<feature type="transmembrane region" description="Helical" evidence="6">
    <location>
        <begin position="415"/>
        <end position="438"/>
    </location>
</feature>
<feature type="transmembrane region" description="Helical" evidence="6">
    <location>
        <begin position="349"/>
        <end position="373"/>
    </location>
</feature>
<feature type="transmembrane region" description="Helical" evidence="6">
    <location>
        <begin position="321"/>
        <end position="342"/>
    </location>
</feature>
<keyword evidence="9" id="KW-1185">Reference proteome</keyword>
<comment type="subcellular location">
    <subcellularLocation>
        <location evidence="1">Membrane</location>
        <topology evidence="1">Multi-pass membrane protein</topology>
    </subcellularLocation>
</comment>
<organism evidence="8 9">
    <name type="scientific">Ditylenchus destructor</name>
    <dbReference type="NCBI Taxonomy" id="166010"/>
    <lineage>
        <taxon>Eukaryota</taxon>
        <taxon>Metazoa</taxon>
        <taxon>Ecdysozoa</taxon>
        <taxon>Nematoda</taxon>
        <taxon>Chromadorea</taxon>
        <taxon>Rhabditida</taxon>
        <taxon>Tylenchina</taxon>
        <taxon>Tylenchomorpha</taxon>
        <taxon>Sphaerularioidea</taxon>
        <taxon>Anguinidae</taxon>
        <taxon>Anguininae</taxon>
        <taxon>Ditylenchus</taxon>
    </lineage>
</organism>
<evidence type="ECO:0000256" key="1">
    <source>
        <dbReference type="ARBA" id="ARBA00004141"/>
    </source>
</evidence>
<dbReference type="InterPro" id="IPR045263">
    <property type="entry name" value="GLUT"/>
</dbReference>